<organism evidence="1 2">
    <name type="scientific">Austropuccinia psidii MF-1</name>
    <dbReference type="NCBI Taxonomy" id="1389203"/>
    <lineage>
        <taxon>Eukaryota</taxon>
        <taxon>Fungi</taxon>
        <taxon>Dikarya</taxon>
        <taxon>Basidiomycota</taxon>
        <taxon>Pucciniomycotina</taxon>
        <taxon>Pucciniomycetes</taxon>
        <taxon>Pucciniales</taxon>
        <taxon>Sphaerophragmiaceae</taxon>
        <taxon>Austropuccinia</taxon>
    </lineage>
</organism>
<accession>A0A9Q3C0A4</accession>
<keyword evidence="2" id="KW-1185">Reference proteome</keyword>
<comment type="caution">
    <text evidence="1">The sequence shown here is derived from an EMBL/GenBank/DDBJ whole genome shotgun (WGS) entry which is preliminary data.</text>
</comment>
<name>A0A9Q3C0A4_9BASI</name>
<sequence>MGSPSHGSLKAAERALLYKVYIPFLMLSQQMSLDERKSANKQRSMVQAEELANELTKKKFHLISAIIIATSWTVSTDDANAFAEHWKKFRLSN</sequence>
<dbReference type="OrthoDB" id="2507659at2759"/>
<dbReference type="AlphaFoldDB" id="A0A9Q3C0A4"/>
<evidence type="ECO:0000313" key="2">
    <source>
        <dbReference type="Proteomes" id="UP000765509"/>
    </source>
</evidence>
<proteinExistence type="predicted"/>
<protein>
    <submittedName>
        <fullName evidence="1">Uncharacterized protein</fullName>
    </submittedName>
</protein>
<dbReference type="Proteomes" id="UP000765509">
    <property type="component" value="Unassembled WGS sequence"/>
</dbReference>
<evidence type="ECO:0000313" key="1">
    <source>
        <dbReference type="EMBL" id="MBW0474365.1"/>
    </source>
</evidence>
<gene>
    <name evidence="1" type="ORF">O181_014080</name>
</gene>
<dbReference type="EMBL" id="AVOT02003715">
    <property type="protein sequence ID" value="MBW0474365.1"/>
    <property type="molecule type" value="Genomic_DNA"/>
</dbReference>
<reference evidence="1" key="1">
    <citation type="submission" date="2021-03" db="EMBL/GenBank/DDBJ databases">
        <title>Draft genome sequence of rust myrtle Austropuccinia psidii MF-1, a brazilian biotype.</title>
        <authorList>
            <person name="Quecine M.C."/>
            <person name="Pachon D.M.R."/>
            <person name="Bonatelli M.L."/>
            <person name="Correr F.H."/>
            <person name="Franceschini L.M."/>
            <person name="Leite T.F."/>
            <person name="Margarido G.R.A."/>
            <person name="Almeida C.A."/>
            <person name="Ferrarezi J.A."/>
            <person name="Labate C.A."/>
        </authorList>
    </citation>
    <scope>NUCLEOTIDE SEQUENCE</scope>
    <source>
        <strain evidence="1">MF-1</strain>
    </source>
</reference>